<comment type="similarity">
    <text evidence="2">Belongs to the peptidase C19 family.</text>
</comment>
<dbReference type="Pfam" id="PF00443">
    <property type="entry name" value="UCH"/>
    <property type="match status" value="1"/>
</dbReference>
<evidence type="ECO:0000256" key="1">
    <source>
        <dbReference type="ARBA" id="ARBA00000707"/>
    </source>
</evidence>
<evidence type="ECO:0000259" key="8">
    <source>
        <dbReference type="PROSITE" id="PS50235"/>
    </source>
</evidence>
<dbReference type="PANTHER" id="PTHR24006">
    <property type="entry name" value="UBIQUITIN CARBOXYL-TERMINAL HYDROLASE"/>
    <property type="match status" value="1"/>
</dbReference>
<dbReference type="InterPro" id="IPR001394">
    <property type="entry name" value="Peptidase_C19_UCH"/>
</dbReference>
<keyword evidence="4" id="KW-0645">Protease</keyword>
<dbReference type="InterPro" id="IPR050164">
    <property type="entry name" value="Peptidase_C19"/>
</dbReference>
<dbReference type="InterPro" id="IPR038765">
    <property type="entry name" value="Papain-like_cys_pep_sf"/>
</dbReference>
<organism evidence="9 10">
    <name type="scientific">Aplysia californica</name>
    <name type="common">California sea hare</name>
    <dbReference type="NCBI Taxonomy" id="6500"/>
    <lineage>
        <taxon>Eukaryota</taxon>
        <taxon>Metazoa</taxon>
        <taxon>Spiralia</taxon>
        <taxon>Lophotrochozoa</taxon>
        <taxon>Mollusca</taxon>
        <taxon>Gastropoda</taxon>
        <taxon>Heterobranchia</taxon>
        <taxon>Euthyneura</taxon>
        <taxon>Tectipleura</taxon>
        <taxon>Aplysiida</taxon>
        <taxon>Aplysioidea</taxon>
        <taxon>Aplysiidae</taxon>
        <taxon>Aplysia</taxon>
    </lineage>
</organism>
<reference evidence="10" key="1">
    <citation type="submission" date="2025-08" db="UniProtKB">
        <authorList>
            <consortium name="RefSeq"/>
        </authorList>
    </citation>
    <scope>IDENTIFICATION</scope>
</reference>
<comment type="catalytic activity">
    <reaction evidence="1">
        <text>Thiol-dependent hydrolysis of ester, thioester, amide, peptide and isopeptide bonds formed by the C-terminal Gly of ubiquitin (a 76-residue protein attached to proteins as an intracellular targeting signal).</text>
        <dbReference type="EC" id="3.4.19.12"/>
    </reaction>
</comment>
<evidence type="ECO:0000313" key="9">
    <source>
        <dbReference type="Proteomes" id="UP000694888"/>
    </source>
</evidence>
<sequence length="407" mass="45401">MISRLVLGISGTIAAAVAGAYVFWGPPKKRSKDKCPGLENVGNSCFLNSLLQSWAACPSLYFWLQNSVTCAQNSRASDLLASTIFKILRVLNNEVEECPDPYNPVSILRALRARRWVITADEQDTHELFHVLTETLEEETARYPSVLSLFDVKNLQDPENKYQSEHAARTRSQGLLPVLPARTVEQPTRGLLASQLQCLTCGDRSPVKYDVFDSLTLSFPRNYWGPLSLDSLLRHFISPEVVQSVDCQGCARISRQKLVKSNFRKRISIGKLPQVLCVHLQRTQWLDNGAPVKRYDHVSFPENLQMDQYLFSNQNKAGGDVSGLLGGADLTLQMLSQTSKTPPAPTSAPVNLLRTLNFDQHFTRTGLFVPQPHLSPQIPRELSDVNHNAPPEVLKTCGSEFAYRLAA</sequence>
<dbReference type="SUPFAM" id="SSF54001">
    <property type="entry name" value="Cysteine proteinases"/>
    <property type="match status" value="1"/>
</dbReference>
<dbReference type="GO" id="GO:0016787">
    <property type="term" value="F:hydrolase activity"/>
    <property type="evidence" value="ECO:0007669"/>
    <property type="project" value="UniProtKB-KW"/>
</dbReference>
<dbReference type="PROSITE" id="PS50235">
    <property type="entry name" value="USP_3"/>
    <property type="match status" value="1"/>
</dbReference>
<keyword evidence="9" id="KW-1185">Reference proteome</keyword>
<evidence type="ECO:0000256" key="7">
    <source>
        <dbReference type="ARBA" id="ARBA00022807"/>
    </source>
</evidence>
<dbReference type="PROSITE" id="PS00972">
    <property type="entry name" value="USP_1"/>
    <property type="match status" value="1"/>
</dbReference>
<feature type="non-terminal residue" evidence="10">
    <location>
        <position position="407"/>
    </location>
</feature>
<evidence type="ECO:0000256" key="4">
    <source>
        <dbReference type="ARBA" id="ARBA00022670"/>
    </source>
</evidence>
<evidence type="ECO:0000256" key="3">
    <source>
        <dbReference type="ARBA" id="ARBA00012759"/>
    </source>
</evidence>
<dbReference type="RefSeq" id="XP_012935260.1">
    <property type="nucleotide sequence ID" value="XM_013079806.1"/>
</dbReference>
<evidence type="ECO:0000313" key="10">
    <source>
        <dbReference type="RefSeq" id="XP_012935260.1"/>
    </source>
</evidence>
<dbReference type="EC" id="3.4.19.12" evidence="3"/>
<dbReference type="GeneID" id="106011162"/>
<gene>
    <name evidence="10" type="primary">LOC106011162</name>
</gene>
<feature type="domain" description="USP" evidence="8">
    <location>
        <begin position="36"/>
        <end position="407"/>
    </location>
</feature>
<protein>
    <recommendedName>
        <fullName evidence="3">ubiquitinyl hydrolase 1</fullName>
        <ecNumber evidence="3">3.4.19.12</ecNumber>
    </recommendedName>
</protein>
<dbReference type="PANTHER" id="PTHR24006:SF888">
    <property type="entry name" value="UBIQUITIN CARBOXYL-TERMINAL HYDROLASE 30"/>
    <property type="match status" value="1"/>
</dbReference>
<name>A0ABM0ZVD1_APLCA</name>
<evidence type="ECO:0000256" key="6">
    <source>
        <dbReference type="ARBA" id="ARBA00022801"/>
    </source>
</evidence>
<dbReference type="CDD" id="cd02662">
    <property type="entry name" value="Peptidase_C19F"/>
    <property type="match status" value="1"/>
</dbReference>
<dbReference type="InterPro" id="IPR018200">
    <property type="entry name" value="USP_CS"/>
</dbReference>
<dbReference type="Proteomes" id="UP000694888">
    <property type="component" value="Unplaced"/>
</dbReference>
<dbReference type="Gene3D" id="3.90.70.10">
    <property type="entry name" value="Cysteine proteinases"/>
    <property type="match status" value="1"/>
</dbReference>
<keyword evidence="7" id="KW-0788">Thiol protease</keyword>
<evidence type="ECO:0000256" key="5">
    <source>
        <dbReference type="ARBA" id="ARBA00022786"/>
    </source>
</evidence>
<evidence type="ECO:0000256" key="2">
    <source>
        <dbReference type="ARBA" id="ARBA00009085"/>
    </source>
</evidence>
<keyword evidence="6 10" id="KW-0378">Hydrolase</keyword>
<keyword evidence="5" id="KW-0833">Ubl conjugation pathway</keyword>
<proteinExistence type="inferred from homology"/>
<dbReference type="InterPro" id="IPR028889">
    <property type="entry name" value="USP"/>
</dbReference>
<accession>A0ABM0ZVD1</accession>